<organism evidence="6 7">
    <name type="scientific">Trichomonas vaginalis (strain ATCC PRA-98 / G3)</name>
    <dbReference type="NCBI Taxonomy" id="412133"/>
    <lineage>
        <taxon>Eukaryota</taxon>
        <taxon>Metamonada</taxon>
        <taxon>Parabasalia</taxon>
        <taxon>Trichomonadida</taxon>
        <taxon>Trichomonadidae</taxon>
        <taxon>Trichomonas</taxon>
    </lineage>
</organism>
<dbReference type="SMART" id="SM00147">
    <property type="entry name" value="RasGEF"/>
    <property type="match status" value="1"/>
</dbReference>
<sequence length="510" mass="58556">MSEDSSSSNSDHHHKHSRRVKQRVIKYRLRSYTEGNQPKASSQSTIEKYLNDVNDASDGAAQGMANANRTLLTLYDMLELDQETREFCKKLNFLTFPNEAEWKPLPESPDFPSAASLSQLLLCLTDPIKQPKGFQVDFIITIPTFTTPNIVLGALFTRFFADVSQQGCNIKDDKLNTIRTIIINIIKATWIRYAAYQLENPKIFKAIEFFAEAIMTSVNPSLAMVLKSAIKTLEGKSDKVDTQKVEYDFVLSSLPENEWTLMNIPEIELARQLNYFFMMQFRQIQSTDILATAWGSKKEHNSEKFELMINYFNDFSCFVSRSIINASPDPHERARVIKRWVDIAYICLNPEQQDSAPYNKFVNYHAVFAIMYGVTHPSINRLTETQKFATRTNKVRNAHIQEMNELINQVGNFKVYKEKLANTARCLPFVGVLQKELVYITEMFPNTIDGLINFKKCTEIVKFIRLVESYQESPNIIPHKRIQDLIQGIPKDIGIIALIQESQKAEPSKK</sequence>
<dbReference type="InParanoid" id="A2ELJ3"/>
<dbReference type="eggNOG" id="KOG3417">
    <property type="taxonomic scope" value="Eukaryota"/>
</dbReference>
<evidence type="ECO:0000313" key="7">
    <source>
        <dbReference type="Proteomes" id="UP000001542"/>
    </source>
</evidence>
<protein>
    <submittedName>
        <fullName evidence="6">RasGEF domain containing protein</fullName>
    </submittedName>
</protein>
<evidence type="ECO:0000256" key="2">
    <source>
        <dbReference type="PROSITE-ProRule" id="PRU00168"/>
    </source>
</evidence>
<evidence type="ECO:0000313" key="6">
    <source>
        <dbReference type="EMBL" id="EAY06440.1"/>
    </source>
</evidence>
<dbReference type="PROSITE" id="PS50212">
    <property type="entry name" value="RASGEF_NTER"/>
    <property type="match status" value="1"/>
</dbReference>
<dbReference type="GO" id="GO:0007264">
    <property type="term" value="P:small GTPase-mediated signal transduction"/>
    <property type="evidence" value="ECO:0007669"/>
    <property type="project" value="InterPro"/>
</dbReference>
<evidence type="ECO:0000259" key="4">
    <source>
        <dbReference type="PROSITE" id="PS50009"/>
    </source>
</evidence>
<dbReference type="PANTHER" id="PTHR23113:SF365">
    <property type="entry name" value="RAS-GEF DOMAIN-CONTAINING PROTEIN"/>
    <property type="match status" value="1"/>
</dbReference>
<dbReference type="InterPro" id="IPR023578">
    <property type="entry name" value="Ras_GEF_dom_sf"/>
</dbReference>
<dbReference type="STRING" id="5722.A2ELJ3"/>
<dbReference type="Pfam" id="PF00618">
    <property type="entry name" value="RasGEF_N"/>
    <property type="match status" value="1"/>
</dbReference>
<gene>
    <name evidence="6" type="ORF">TVAG_149260</name>
</gene>
<dbReference type="SUPFAM" id="SSF48366">
    <property type="entry name" value="Ras GEF"/>
    <property type="match status" value="1"/>
</dbReference>
<accession>A2ELJ3</accession>
<feature type="domain" description="N-terminal Ras-GEF" evidence="5">
    <location>
        <begin position="108"/>
        <end position="234"/>
    </location>
</feature>
<name>A2ELJ3_TRIV3</name>
<dbReference type="RefSeq" id="XP_001318663.1">
    <property type="nucleotide sequence ID" value="XM_001318628.1"/>
</dbReference>
<dbReference type="KEGG" id="tva:4764314"/>
<dbReference type="Proteomes" id="UP000001542">
    <property type="component" value="Unassembled WGS sequence"/>
</dbReference>
<evidence type="ECO:0000256" key="1">
    <source>
        <dbReference type="ARBA" id="ARBA00022658"/>
    </source>
</evidence>
<dbReference type="PANTHER" id="PTHR23113">
    <property type="entry name" value="GUANINE NUCLEOTIDE EXCHANGE FACTOR"/>
    <property type="match status" value="1"/>
</dbReference>
<dbReference type="InterPro" id="IPR001895">
    <property type="entry name" value="RASGEF_cat_dom"/>
</dbReference>
<dbReference type="Pfam" id="PF00617">
    <property type="entry name" value="RasGEF"/>
    <property type="match status" value="1"/>
</dbReference>
<dbReference type="VEuPathDB" id="TrichDB:TVAGG3_0163400"/>
<feature type="region of interest" description="Disordered" evidence="3">
    <location>
        <begin position="1"/>
        <end position="20"/>
    </location>
</feature>
<evidence type="ECO:0000259" key="5">
    <source>
        <dbReference type="PROSITE" id="PS50212"/>
    </source>
</evidence>
<dbReference type="VEuPathDB" id="TrichDB:TVAG_149260"/>
<dbReference type="AlphaFoldDB" id="A2ELJ3"/>
<keyword evidence="1 2" id="KW-0344">Guanine-nucleotide releasing factor</keyword>
<dbReference type="PROSITE" id="PS50009">
    <property type="entry name" value="RASGEF_CAT"/>
    <property type="match status" value="1"/>
</dbReference>
<dbReference type="EMBL" id="DS113423">
    <property type="protein sequence ID" value="EAY06440.1"/>
    <property type="molecule type" value="Genomic_DNA"/>
</dbReference>
<keyword evidence="7" id="KW-1185">Reference proteome</keyword>
<dbReference type="Gene3D" id="1.20.870.10">
    <property type="entry name" value="Son of sevenless (SoS) protein Chain: S domain 1"/>
    <property type="match status" value="1"/>
</dbReference>
<dbReference type="GO" id="GO:0005085">
    <property type="term" value="F:guanyl-nucleotide exchange factor activity"/>
    <property type="evidence" value="ECO:0007669"/>
    <property type="project" value="UniProtKB-KW"/>
</dbReference>
<feature type="domain" description="Ras-GEF" evidence="4">
    <location>
        <begin position="265"/>
        <end position="508"/>
    </location>
</feature>
<dbReference type="InterPro" id="IPR036964">
    <property type="entry name" value="RASGEF_cat_dom_sf"/>
</dbReference>
<dbReference type="InterPro" id="IPR008937">
    <property type="entry name" value="Ras-like_GEF"/>
</dbReference>
<proteinExistence type="predicted"/>
<dbReference type="OrthoDB" id="546434at2759"/>
<dbReference type="Gene3D" id="1.10.840.10">
    <property type="entry name" value="Ras guanine-nucleotide exchange factors catalytic domain"/>
    <property type="match status" value="1"/>
</dbReference>
<dbReference type="InterPro" id="IPR000651">
    <property type="entry name" value="Ras-like_Gua-exchang_fac_N"/>
</dbReference>
<dbReference type="SMR" id="A2ELJ3"/>
<reference evidence="6" key="2">
    <citation type="journal article" date="2007" name="Science">
        <title>Draft genome sequence of the sexually transmitted pathogen Trichomonas vaginalis.</title>
        <authorList>
            <person name="Carlton J.M."/>
            <person name="Hirt R.P."/>
            <person name="Silva J.C."/>
            <person name="Delcher A.L."/>
            <person name="Schatz M."/>
            <person name="Zhao Q."/>
            <person name="Wortman J.R."/>
            <person name="Bidwell S.L."/>
            <person name="Alsmark U.C.M."/>
            <person name="Besteiro S."/>
            <person name="Sicheritz-Ponten T."/>
            <person name="Noel C.J."/>
            <person name="Dacks J.B."/>
            <person name="Foster P.G."/>
            <person name="Simillion C."/>
            <person name="Van de Peer Y."/>
            <person name="Miranda-Saavedra D."/>
            <person name="Barton G.J."/>
            <person name="Westrop G.D."/>
            <person name="Mueller S."/>
            <person name="Dessi D."/>
            <person name="Fiori P.L."/>
            <person name="Ren Q."/>
            <person name="Paulsen I."/>
            <person name="Zhang H."/>
            <person name="Bastida-Corcuera F.D."/>
            <person name="Simoes-Barbosa A."/>
            <person name="Brown M.T."/>
            <person name="Hayes R.D."/>
            <person name="Mukherjee M."/>
            <person name="Okumura C.Y."/>
            <person name="Schneider R."/>
            <person name="Smith A.J."/>
            <person name="Vanacova S."/>
            <person name="Villalvazo M."/>
            <person name="Haas B.J."/>
            <person name="Pertea M."/>
            <person name="Feldblyum T.V."/>
            <person name="Utterback T.R."/>
            <person name="Shu C.L."/>
            <person name="Osoegawa K."/>
            <person name="de Jong P.J."/>
            <person name="Hrdy I."/>
            <person name="Horvathova L."/>
            <person name="Zubacova Z."/>
            <person name="Dolezal P."/>
            <person name="Malik S.B."/>
            <person name="Logsdon J.M. Jr."/>
            <person name="Henze K."/>
            <person name="Gupta A."/>
            <person name="Wang C.C."/>
            <person name="Dunne R.L."/>
            <person name="Upcroft J.A."/>
            <person name="Upcroft P."/>
            <person name="White O."/>
            <person name="Salzberg S.L."/>
            <person name="Tang P."/>
            <person name="Chiu C.-H."/>
            <person name="Lee Y.-S."/>
            <person name="Embley T.M."/>
            <person name="Coombs G.H."/>
            <person name="Mottram J.C."/>
            <person name="Tachezy J."/>
            <person name="Fraser-Liggett C.M."/>
            <person name="Johnson P.J."/>
        </authorList>
    </citation>
    <scope>NUCLEOTIDE SEQUENCE [LARGE SCALE GENOMIC DNA]</scope>
    <source>
        <strain evidence="6">G3</strain>
    </source>
</reference>
<evidence type="ECO:0000256" key="3">
    <source>
        <dbReference type="SAM" id="MobiDB-lite"/>
    </source>
</evidence>
<reference evidence="6" key="1">
    <citation type="submission" date="2006-10" db="EMBL/GenBank/DDBJ databases">
        <authorList>
            <person name="Amadeo P."/>
            <person name="Zhao Q."/>
            <person name="Wortman J."/>
            <person name="Fraser-Liggett C."/>
            <person name="Carlton J."/>
        </authorList>
    </citation>
    <scope>NUCLEOTIDE SEQUENCE</scope>
    <source>
        <strain evidence="6">G3</strain>
    </source>
</reference>